<accession>A0ABX5JHJ6</accession>
<proteinExistence type="predicted"/>
<evidence type="ECO:0000259" key="1">
    <source>
        <dbReference type="Pfam" id="PF14082"/>
    </source>
</evidence>
<reference evidence="2 3" key="1">
    <citation type="submission" date="2018-04" db="EMBL/GenBank/DDBJ databases">
        <title>Genomic Encyclopedia of Type Strains, Phase III (KMG-III): the genomes of soil and plant-associated and newly described type strains.</title>
        <authorList>
            <person name="Whitman W."/>
        </authorList>
    </citation>
    <scope>NUCLEOTIDE SEQUENCE [LARGE SCALE GENOMIC DNA]</scope>
    <source>
        <strain evidence="2 3">JA192</strain>
    </source>
</reference>
<evidence type="ECO:0000313" key="3">
    <source>
        <dbReference type="Proteomes" id="UP000240800"/>
    </source>
</evidence>
<dbReference type="Proteomes" id="UP000240800">
    <property type="component" value="Unassembled WGS sequence"/>
</dbReference>
<feature type="domain" description="Shedu protein SduA C-terminal" evidence="1">
    <location>
        <begin position="297"/>
        <end position="455"/>
    </location>
</feature>
<keyword evidence="3" id="KW-1185">Reference proteome</keyword>
<dbReference type="Pfam" id="PF14082">
    <property type="entry name" value="SduA_C"/>
    <property type="match status" value="1"/>
</dbReference>
<sequence>MAQYGLQYGDQDRGKFSLERPENYIVDAYWRPSASRVEMARRSGQIVLGHALMLRLDIARRVTKIFPLYTMPDNAKFLDPKYGQIKSIELVVGDEKFSPDYSFDTVDDVEAYIAEGLPKGLLTDPNFGLGFDRRLKFFTDNISKLEGVNNVRLLYREDYEEVSLSDEGKTYEISYQLFDELRRAGGRSDAAAQEQSRRRKTQIGYTNLLTRLDPKKFPLTPLDRKPDDIANAIGPAMIDVKLSNKDRSSIIRLAKETVRKSLRSEGSGLAKLHEEIELASLDQLIKIIDTNISKCLPESHWQQQFTLNPFILDMTFGAPMVVVQGQAHVGGKLLDGSGEKIADFLMRNRMTDSVALVEIKTPQTELLSKKEYRGGVYGPSSELAATVIQNLDQIGKFSEEIHLTRSKNGMYDLRGHGIKGVIVAGVMPDAPKRRSLELYRSSLHGVWIITFDELLVKLKSLRDLLSGALA</sequence>
<name>A0ABX5JHJ6_9RHOB</name>
<evidence type="ECO:0000313" key="2">
    <source>
        <dbReference type="EMBL" id="PTM81869.1"/>
    </source>
</evidence>
<comment type="caution">
    <text evidence="2">The sequence shown here is derived from an EMBL/GenBank/DDBJ whole genome shotgun (WGS) entry which is preliminary data.</text>
</comment>
<gene>
    <name evidence="2" type="ORF">C8J29_101816</name>
</gene>
<protein>
    <submittedName>
        <fullName evidence="2">Uncharacterized protein DUF4263</fullName>
    </submittedName>
</protein>
<dbReference type="RefSeq" id="WP_084295561.1">
    <property type="nucleotide sequence ID" value="NZ_MABH01000051.1"/>
</dbReference>
<organism evidence="2 3">
    <name type="scientific">Cereibacter johrii</name>
    <dbReference type="NCBI Taxonomy" id="445629"/>
    <lineage>
        <taxon>Bacteria</taxon>
        <taxon>Pseudomonadati</taxon>
        <taxon>Pseudomonadota</taxon>
        <taxon>Alphaproteobacteria</taxon>
        <taxon>Rhodobacterales</taxon>
        <taxon>Paracoccaceae</taxon>
        <taxon>Cereibacter</taxon>
    </lineage>
</organism>
<dbReference type="InterPro" id="IPR025359">
    <property type="entry name" value="SduA_C"/>
</dbReference>
<dbReference type="EMBL" id="PZZW01000001">
    <property type="protein sequence ID" value="PTM81869.1"/>
    <property type="molecule type" value="Genomic_DNA"/>
</dbReference>